<dbReference type="AlphaFoldDB" id="A0A518BN19"/>
<feature type="compositionally biased region" description="Basic residues" evidence="1">
    <location>
        <begin position="104"/>
        <end position="121"/>
    </location>
</feature>
<feature type="region of interest" description="Disordered" evidence="1">
    <location>
        <begin position="211"/>
        <end position="254"/>
    </location>
</feature>
<reference evidence="2 3" key="1">
    <citation type="submission" date="2019-02" db="EMBL/GenBank/DDBJ databases">
        <title>Deep-cultivation of Planctomycetes and their phenomic and genomic characterization uncovers novel biology.</title>
        <authorList>
            <person name="Wiegand S."/>
            <person name="Jogler M."/>
            <person name="Boedeker C."/>
            <person name="Pinto D."/>
            <person name="Vollmers J."/>
            <person name="Rivas-Marin E."/>
            <person name="Kohn T."/>
            <person name="Peeters S.H."/>
            <person name="Heuer A."/>
            <person name="Rast P."/>
            <person name="Oberbeckmann S."/>
            <person name="Bunk B."/>
            <person name="Jeske O."/>
            <person name="Meyerdierks A."/>
            <person name="Storesund J.E."/>
            <person name="Kallscheuer N."/>
            <person name="Luecker S."/>
            <person name="Lage O.M."/>
            <person name="Pohl T."/>
            <person name="Merkel B.J."/>
            <person name="Hornburger P."/>
            <person name="Mueller R.-W."/>
            <person name="Bruemmer F."/>
            <person name="Labrenz M."/>
            <person name="Spormann A.M."/>
            <person name="Op den Camp H."/>
            <person name="Overmann J."/>
            <person name="Amann R."/>
            <person name="Jetten M.S.M."/>
            <person name="Mascher T."/>
            <person name="Medema M.H."/>
            <person name="Devos D.P."/>
            <person name="Kaster A.-K."/>
            <person name="Ovreas L."/>
            <person name="Rohde M."/>
            <person name="Galperin M.Y."/>
            <person name="Jogler C."/>
        </authorList>
    </citation>
    <scope>NUCLEOTIDE SEQUENCE [LARGE SCALE GENOMIC DNA]</scope>
    <source>
        <strain evidence="2 3">Pla133</strain>
    </source>
</reference>
<evidence type="ECO:0000313" key="3">
    <source>
        <dbReference type="Proteomes" id="UP000316921"/>
    </source>
</evidence>
<keyword evidence="3" id="KW-1185">Reference proteome</keyword>
<accession>A0A518BN19</accession>
<feature type="region of interest" description="Disordered" evidence="1">
    <location>
        <begin position="1"/>
        <end position="29"/>
    </location>
</feature>
<dbReference type="EMBL" id="CP036287">
    <property type="protein sequence ID" value="QDU68381.1"/>
    <property type="molecule type" value="Genomic_DNA"/>
</dbReference>
<dbReference type="Proteomes" id="UP000316921">
    <property type="component" value="Chromosome"/>
</dbReference>
<organism evidence="2 3">
    <name type="scientific">Engelhardtia mirabilis</name>
    <dbReference type="NCBI Taxonomy" id="2528011"/>
    <lineage>
        <taxon>Bacteria</taxon>
        <taxon>Pseudomonadati</taxon>
        <taxon>Planctomycetota</taxon>
        <taxon>Planctomycetia</taxon>
        <taxon>Planctomycetia incertae sedis</taxon>
        <taxon>Engelhardtia</taxon>
    </lineage>
</organism>
<feature type="compositionally biased region" description="Basic residues" evidence="1">
    <location>
        <begin position="20"/>
        <end position="29"/>
    </location>
</feature>
<proteinExistence type="predicted"/>
<feature type="compositionally biased region" description="Low complexity" evidence="1">
    <location>
        <begin position="213"/>
        <end position="232"/>
    </location>
</feature>
<protein>
    <submittedName>
        <fullName evidence="2">Uncharacterized protein</fullName>
    </submittedName>
</protein>
<evidence type="ECO:0000256" key="1">
    <source>
        <dbReference type="SAM" id="MobiDB-lite"/>
    </source>
</evidence>
<feature type="region of interest" description="Disordered" evidence="1">
    <location>
        <begin position="61"/>
        <end position="123"/>
    </location>
</feature>
<name>A0A518BN19_9BACT</name>
<evidence type="ECO:0000313" key="2">
    <source>
        <dbReference type="EMBL" id="QDU68381.1"/>
    </source>
</evidence>
<sequence>MRSWRPVRRRPCDSPPPSTRGRRARPYRGRAPRLWRPRWPAAGRARCVTWVCVQLAEAESSSVSATSDEEGHLEWTEPGSDARTGRSRTACRPPRGRPREGPGHRRGHCRASPRRLGSRRQVRGDARALLRGSRPRSLHVVRSVITDPCAVRNKAVTVSNPEAISVAMPSLDGLHLKCLVQDARVEICENHGKNPKPALICPCWALKKRPGHSTTSRPRSARSSSEPAAASSVLTYPGGPWRPCSTEVGSTSRP</sequence>
<dbReference type="KEGG" id="pbap:Pla133_34770"/>
<gene>
    <name evidence="2" type="ORF">Pla133_34770</name>
</gene>